<evidence type="ECO:0000313" key="3">
    <source>
        <dbReference type="Proteomes" id="UP000294830"/>
    </source>
</evidence>
<dbReference type="RefSeq" id="WP_131839507.1">
    <property type="nucleotide sequence ID" value="NZ_SLWB01000009.1"/>
</dbReference>
<proteinExistence type="predicted"/>
<name>A0A4R2EEH8_9BACT</name>
<organism evidence="2 3">
    <name type="scientific">Acetobacteroides hydrogenigenes</name>
    <dbReference type="NCBI Taxonomy" id="979970"/>
    <lineage>
        <taxon>Bacteria</taxon>
        <taxon>Pseudomonadati</taxon>
        <taxon>Bacteroidota</taxon>
        <taxon>Bacteroidia</taxon>
        <taxon>Bacteroidales</taxon>
        <taxon>Rikenellaceae</taxon>
        <taxon>Acetobacteroides</taxon>
    </lineage>
</organism>
<comment type="caution">
    <text evidence="2">The sequence shown here is derived from an EMBL/GenBank/DDBJ whole genome shotgun (WGS) entry which is preliminary data.</text>
</comment>
<dbReference type="Proteomes" id="UP000294830">
    <property type="component" value="Unassembled WGS sequence"/>
</dbReference>
<accession>A0A4R2EEH8</accession>
<feature type="chain" id="PRO_5020752749" evidence="1">
    <location>
        <begin position="21"/>
        <end position="350"/>
    </location>
</feature>
<dbReference type="EMBL" id="SLWB01000009">
    <property type="protein sequence ID" value="TCN66377.1"/>
    <property type="molecule type" value="Genomic_DNA"/>
</dbReference>
<evidence type="ECO:0000256" key="1">
    <source>
        <dbReference type="SAM" id="SignalP"/>
    </source>
</evidence>
<reference evidence="2 3" key="1">
    <citation type="submission" date="2019-03" db="EMBL/GenBank/DDBJ databases">
        <title>Genomic Encyclopedia of Archaeal and Bacterial Type Strains, Phase II (KMG-II): from individual species to whole genera.</title>
        <authorList>
            <person name="Goeker M."/>
        </authorList>
    </citation>
    <scope>NUCLEOTIDE SEQUENCE [LARGE SCALE GENOMIC DNA]</scope>
    <source>
        <strain evidence="2 3">RL-C</strain>
    </source>
</reference>
<dbReference type="OrthoDB" id="924793at2"/>
<feature type="signal peptide" evidence="1">
    <location>
        <begin position="1"/>
        <end position="20"/>
    </location>
</feature>
<keyword evidence="1" id="KW-0732">Signal</keyword>
<evidence type="ECO:0000313" key="2">
    <source>
        <dbReference type="EMBL" id="TCN66377.1"/>
    </source>
</evidence>
<dbReference type="AlphaFoldDB" id="A0A4R2EEH8"/>
<sequence>MKKHILYIVAFALMHMPSFGQDTNEEENGVTFLPHYKGEVVNKISGIPSSNAAKIFSVISSWQPFISPQGFKLTAHGDNTQLEVMVEPYFSQDGITLTNGGASLNVYFNDPLKIFRSSVVADIYIKPLKVAEFFGYPIYYNGYFETTIIGKSHKPLFVPVTREEYLKALIAEEEKKQKGYGQTMTADEYQKEIDKTYRELLKTDKQAAAEFKKEMEGVVKEYAASNKTPDVISLLKEELQNLSAQERQQQAYYALGAMEKYDNFSGLVPESDKDQGEPLVRPNYNLIEKGKGTIQLMVMRWNIKTEVIENESSPRLYTPKQNIGYELSDNKIAELYNSPTIWARIFALVK</sequence>
<keyword evidence="3" id="KW-1185">Reference proteome</keyword>
<protein>
    <submittedName>
        <fullName evidence="2">Uncharacterized protein</fullName>
    </submittedName>
</protein>
<gene>
    <name evidence="2" type="ORF">CLV25_1096</name>
</gene>